<accession>A0A1D2N3R3</accession>
<proteinExistence type="predicted"/>
<reference evidence="2 3" key="1">
    <citation type="journal article" date="2016" name="Genome Biol. Evol.">
        <title>Gene Family Evolution Reflects Adaptation to Soil Environmental Stressors in the Genome of the Collembolan Orchesella cincta.</title>
        <authorList>
            <person name="Faddeeva-Vakhrusheva A."/>
            <person name="Derks M.F."/>
            <person name="Anvar S.Y."/>
            <person name="Agamennone V."/>
            <person name="Suring W."/>
            <person name="Smit S."/>
            <person name="van Straalen N.M."/>
            <person name="Roelofs D."/>
        </authorList>
    </citation>
    <scope>NUCLEOTIDE SEQUENCE [LARGE SCALE GENOMIC DNA]</scope>
    <source>
        <tissue evidence="2">Mixed pool</tissue>
    </source>
</reference>
<protein>
    <submittedName>
        <fullName evidence="2">Uncharacterized protein</fullName>
    </submittedName>
</protein>
<comment type="caution">
    <text evidence="2">The sequence shown here is derived from an EMBL/GenBank/DDBJ whole genome shotgun (WGS) entry which is preliminary data.</text>
</comment>
<keyword evidence="3" id="KW-1185">Reference proteome</keyword>
<sequence length="244" mass="26847">MGNNVSGEHVLCWSSSSSLLFSYASLYCVKDPQIVTIKGQALSCIVDVSNATIIINDDDHLVTIVGNNNKITVNGSGIKLRVEGDDNKVGGPGKKLLIYADSEKVTVKMFELDGANQIKLTDNEGNIVADAPEPLELPASMTGENWQRCIRYAYTNVNSDDGSQSENTEATEDSDTDTEDSEESTDSEDDDDDFSDDEDKVDDKKPNDKESSTRKRNAEEDAQNKSQNKKLKGETPKKINRRKK</sequence>
<dbReference type="Proteomes" id="UP000094527">
    <property type="component" value="Unassembled WGS sequence"/>
</dbReference>
<organism evidence="2 3">
    <name type="scientific">Orchesella cincta</name>
    <name type="common">Springtail</name>
    <name type="synonym">Podura cincta</name>
    <dbReference type="NCBI Taxonomy" id="48709"/>
    <lineage>
        <taxon>Eukaryota</taxon>
        <taxon>Metazoa</taxon>
        <taxon>Ecdysozoa</taxon>
        <taxon>Arthropoda</taxon>
        <taxon>Hexapoda</taxon>
        <taxon>Collembola</taxon>
        <taxon>Entomobryomorpha</taxon>
        <taxon>Entomobryoidea</taxon>
        <taxon>Orchesellidae</taxon>
        <taxon>Orchesellinae</taxon>
        <taxon>Orchesella</taxon>
    </lineage>
</organism>
<feature type="compositionally biased region" description="Basic and acidic residues" evidence="1">
    <location>
        <begin position="201"/>
        <end position="223"/>
    </location>
</feature>
<evidence type="ECO:0000256" key="1">
    <source>
        <dbReference type="SAM" id="MobiDB-lite"/>
    </source>
</evidence>
<gene>
    <name evidence="2" type="ORF">Ocin01_06818</name>
</gene>
<feature type="compositionally biased region" description="Acidic residues" evidence="1">
    <location>
        <begin position="169"/>
        <end position="200"/>
    </location>
</feature>
<evidence type="ECO:0000313" key="3">
    <source>
        <dbReference type="Proteomes" id="UP000094527"/>
    </source>
</evidence>
<evidence type="ECO:0000313" key="2">
    <source>
        <dbReference type="EMBL" id="ODM99861.1"/>
    </source>
</evidence>
<dbReference type="AlphaFoldDB" id="A0A1D2N3R3"/>
<dbReference type="EMBL" id="LJIJ01000251">
    <property type="protein sequence ID" value="ODM99861.1"/>
    <property type="molecule type" value="Genomic_DNA"/>
</dbReference>
<feature type="region of interest" description="Disordered" evidence="1">
    <location>
        <begin position="157"/>
        <end position="244"/>
    </location>
</feature>
<name>A0A1D2N3R3_ORCCI</name>